<keyword evidence="9" id="KW-1015">Disulfide bond</keyword>
<evidence type="ECO:0000256" key="8">
    <source>
        <dbReference type="ARBA" id="ARBA00023136"/>
    </source>
</evidence>
<feature type="transmembrane region" description="Helical" evidence="12">
    <location>
        <begin position="7"/>
        <end position="26"/>
    </location>
</feature>
<comment type="similarity">
    <text evidence="2">Belongs to the CD36 family.</text>
</comment>
<keyword evidence="7 12" id="KW-1133">Transmembrane helix</keyword>
<keyword evidence="14" id="KW-1185">Reference proteome</keyword>
<evidence type="ECO:0000256" key="5">
    <source>
        <dbReference type="ARBA" id="ARBA00022692"/>
    </source>
</evidence>
<evidence type="ECO:0000313" key="14">
    <source>
        <dbReference type="Proteomes" id="UP001431783"/>
    </source>
</evidence>
<keyword evidence="8 12" id="KW-0472">Membrane</keyword>
<evidence type="ECO:0000256" key="12">
    <source>
        <dbReference type="SAM" id="Phobius"/>
    </source>
</evidence>
<evidence type="ECO:0008006" key="15">
    <source>
        <dbReference type="Google" id="ProtNLM"/>
    </source>
</evidence>
<evidence type="ECO:0000256" key="4">
    <source>
        <dbReference type="ARBA" id="ARBA00022606"/>
    </source>
</evidence>
<evidence type="ECO:0000256" key="7">
    <source>
        <dbReference type="ARBA" id="ARBA00022989"/>
    </source>
</evidence>
<keyword evidence="11" id="KW-0325">Glycoprotein</keyword>
<proteinExistence type="inferred from homology"/>
<dbReference type="GO" id="GO:0005737">
    <property type="term" value="C:cytoplasm"/>
    <property type="evidence" value="ECO:0007669"/>
    <property type="project" value="TreeGrafter"/>
</dbReference>
<evidence type="ECO:0000256" key="6">
    <source>
        <dbReference type="ARBA" id="ARBA00022725"/>
    </source>
</evidence>
<organism evidence="13 14">
    <name type="scientific">Henosepilachna vigintioctopunctata</name>
    <dbReference type="NCBI Taxonomy" id="420089"/>
    <lineage>
        <taxon>Eukaryota</taxon>
        <taxon>Metazoa</taxon>
        <taxon>Ecdysozoa</taxon>
        <taxon>Arthropoda</taxon>
        <taxon>Hexapoda</taxon>
        <taxon>Insecta</taxon>
        <taxon>Pterygota</taxon>
        <taxon>Neoptera</taxon>
        <taxon>Endopterygota</taxon>
        <taxon>Coleoptera</taxon>
        <taxon>Polyphaga</taxon>
        <taxon>Cucujiformia</taxon>
        <taxon>Coccinelloidea</taxon>
        <taxon>Coccinellidae</taxon>
        <taxon>Epilachninae</taxon>
        <taxon>Epilachnini</taxon>
        <taxon>Henosepilachna</taxon>
    </lineage>
</organism>
<evidence type="ECO:0000256" key="9">
    <source>
        <dbReference type="ARBA" id="ARBA00023157"/>
    </source>
</evidence>
<comment type="subcellular location">
    <subcellularLocation>
        <location evidence="1">Cell membrane</location>
        <topology evidence="1">Multi-pass membrane protein</topology>
    </subcellularLocation>
</comment>
<keyword evidence="5 12" id="KW-0812">Transmembrane</keyword>
<dbReference type="AlphaFoldDB" id="A0AAW1U031"/>
<keyword evidence="10" id="KW-0675">Receptor</keyword>
<dbReference type="GO" id="GO:0005886">
    <property type="term" value="C:plasma membrane"/>
    <property type="evidence" value="ECO:0007669"/>
    <property type="project" value="UniProtKB-SubCell"/>
</dbReference>
<feature type="transmembrane region" description="Helical" evidence="12">
    <location>
        <begin position="456"/>
        <end position="477"/>
    </location>
</feature>
<keyword evidence="4" id="KW-0716">Sensory transduction</keyword>
<evidence type="ECO:0000256" key="1">
    <source>
        <dbReference type="ARBA" id="ARBA00004651"/>
    </source>
</evidence>
<dbReference type="GO" id="GO:0007608">
    <property type="term" value="P:sensory perception of smell"/>
    <property type="evidence" value="ECO:0007669"/>
    <property type="project" value="UniProtKB-KW"/>
</dbReference>
<keyword evidence="3" id="KW-1003">Cell membrane</keyword>
<dbReference type="GO" id="GO:0005044">
    <property type="term" value="F:scavenger receptor activity"/>
    <property type="evidence" value="ECO:0007669"/>
    <property type="project" value="TreeGrafter"/>
</dbReference>
<protein>
    <recommendedName>
        <fullName evidence="15">Sensory neuron membrane protein 1</fullName>
    </recommendedName>
</protein>
<dbReference type="Pfam" id="PF01130">
    <property type="entry name" value="CD36"/>
    <property type="match status" value="1"/>
</dbReference>
<evidence type="ECO:0000256" key="11">
    <source>
        <dbReference type="ARBA" id="ARBA00023180"/>
    </source>
</evidence>
<keyword evidence="6" id="KW-0552">Olfaction</keyword>
<comment type="caution">
    <text evidence="13">The sequence shown here is derived from an EMBL/GenBank/DDBJ whole genome shotgun (WGS) entry which is preliminary data.</text>
</comment>
<dbReference type="PANTHER" id="PTHR11923">
    <property type="entry name" value="SCAVENGER RECEPTOR CLASS B TYPE-1 SR-B1"/>
    <property type="match status" value="1"/>
</dbReference>
<evidence type="ECO:0000256" key="2">
    <source>
        <dbReference type="ARBA" id="ARBA00010532"/>
    </source>
</evidence>
<dbReference type="Proteomes" id="UP001431783">
    <property type="component" value="Unassembled WGS sequence"/>
</dbReference>
<dbReference type="InterPro" id="IPR002159">
    <property type="entry name" value="CD36_fam"/>
</dbReference>
<accession>A0AAW1U031</accession>
<gene>
    <name evidence="13" type="ORF">WA026_009677</name>
</gene>
<reference evidence="13 14" key="1">
    <citation type="submission" date="2023-03" db="EMBL/GenBank/DDBJ databases">
        <title>Genome insight into feeding habits of ladybird beetles.</title>
        <authorList>
            <person name="Li H.-S."/>
            <person name="Huang Y.-H."/>
            <person name="Pang H."/>
        </authorList>
    </citation>
    <scope>NUCLEOTIDE SEQUENCE [LARGE SCALE GENOMIC DNA]</scope>
    <source>
        <strain evidence="13">SYSU_2023b</strain>
        <tissue evidence="13">Whole body</tissue>
    </source>
</reference>
<dbReference type="PRINTS" id="PR01609">
    <property type="entry name" value="CD36FAMILY"/>
</dbReference>
<dbReference type="PANTHER" id="PTHR11923:SF69">
    <property type="entry name" value="SENSORY NEURON MEMBRANE PROTEIN 1"/>
    <property type="match status" value="1"/>
</dbReference>
<evidence type="ECO:0000313" key="13">
    <source>
        <dbReference type="EMBL" id="KAK9875890.1"/>
    </source>
</evidence>
<evidence type="ECO:0000256" key="10">
    <source>
        <dbReference type="ARBA" id="ARBA00023170"/>
    </source>
</evidence>
<dbReference type="EMBL" id="JARQZJ010000034">
    <property type="protein sequence ID" value="KAK9875890.1"/>
    <property type="molecule type" value="Genomic_DNA"/>
</dbReference>
<name>A0AAW1U031_9CUCU</name>
<sequence length="538" mass="60251">MQLATKILIGSSVVLVGTILISFVSFDDILAFGIRDQTSLRKRNELRSIYLKIPFPLDFKIYFFNVTNPDDVTQGAKPKLHEVGPYAYDEWVSKVDVVDNSVEDTLAYSPLAKFYFNANKTGVGLSQDDEVTILHPVIVGAISTAVESSPALLPILTKAIKSIFRDPKTIYLTDKVRNILFDGMLINCSVTDFAGKAVCSQLKSQLPGIKEVEKNILRFSLFGSRNDTLGKRTVVKRGIKNSKDLGLLVEYDGMKKLDMYDSKECNSFQGTDGWIFPVGLPIGEDLKAFSGELCRNIKIKYVQPEPYKGVPTDLYEGDLGDQRNDPDEKCYCPSPKKCMDKGLYDLTKCMGVPIIASLPHFLKCNESYLEGVEGLHPNASLHSLNLLFARELGAPTMAMKRMQLNFLIKPNPKVPIMNNVTEVLHPFLWLEEGIVLKGKLLKKIQSIFMIKKLNVVVRWFLVVACLGGIGGSVYLYYKNKDKGVITPIHMINKFIGNDNDNVENFKSEASSAVSKTSNKMEYDNRAFLADMDRLNKKF</sequence>
<evidence type="ECO:0000256" key="3">
    <source>
        <dbReference type="ARBA" id="ARBA00022475"/>
    </source>
</evidence>